<dbReference type="AlphaFoldDB" id="A0A5S6QPY7"/>
<keyword evidence="1" id="KW-0472">Membrane</keyword>
<protein>
    <submittedName>
        <fullName evidence="3">Uncharacterized protein</fullName>
    </submittedName>
</protein>
<sequence>MAFIATKDRESTVLAVTVNFVLLVCFLRRFLLGGSYRRSPSHHLLLLRSLTVFLPLPPFADCFSPHRFSWPPLNLSANGRSKPKPEAENAALKAFIATCTKAISMGTGDRRGHFSSLF</sequence>
<name>A0A5S6QPY7_TRIMR</name>
<dbReference type="Proteomes" id="UP000046395">
    <property type="component" value="Unassembled WGS sequence"/>
</dbReference>
<evidence type="ECO:0000313" key="2">
    <source>
        <dbReference type="Proteomes" id="UP000046395"/>
    </source>
</evidence>
<keyword evidence="2" id="KW-1185">Reference proteome</keyword>
<organism evidence="2 3">
    <name type="scientific">Trichuris muris</name>
    <name type="common">Mouse whipworm</name>
    <dbReference type="NCBI Taxonomy" id="70415"/>
    <lineage>
        <taxon>Eukaryota</taxon>
        <taxon>Metazoa</taxon>
        <taxon>Ecdysozoa</taxon>
        <taxon>Nematoda</taxon>
        <taxon>Enoplea</taxon>
        <taxon>Dorylaimia</taxon>
        <taxon>Trichinellida</taxon>
        <taxon>Trichuridae</taxon>
        <taxon>Trichuris</taxon>
    </lineage>
</organism>
<dbReference type="WBParaSite" id="TMUE_2000008937.1">
    <property type="protein sequence ID" value="TMUE_2000008937.1"/>
    <property type="gene ID" value="WBGene00285453"/>
</dbReference>
<reference evidence="3" key="1">
    <citation type="submission" date="2019-12" db="UniProtKB">
        <authorList>
            <consortium name="WormBaseParasite"/>
        </authorList>
    </citation>
    <scope>IDENTIFICATION</scope>
</reference>
<keyword evidence="1" id="KW-0812">Transmembrane</keyword>
<evidence type="ECO:0000313" key="3">
    <source>
        <dbReference type="WBParaSite" id="TMUE_2000008937.1"/>
    </source>
</evidence>
<evidence type="ECO:0000256" key="1">
    <source>
        <dbReference type="SAM" id="Phobius"/>
    </source>
</evidence>
<accession>A0A5S6QPY7</accession>
<proteinExistence type="predicted"/>
<feature type="transmembrane region" description="Helical" evidence="1">
    <location>
        <begin position="12"/>
        <end position="31"/>
    </location>
</feature>
<keyword evidence="1" id="KW-1133">Transmembrane helix</keyword>